<keyword evidence="5" id="KW-1185">Reference proteome</keyword>
<evidence type="ECO:0000256" key="2">
    <source>
        <dbReference type="ARBA" id="ARBA00022741"/>
    </source>
</evidence>
<dbReference type="EMBL" id="AHPD01000007">
    <property type="protein sequence ID" value="KEC66206.1"/>
    <property type="molecule type" value="Genomic_DNA"/>
</dbReference>
<keyword evidence="2" id="KW-0547">Nucleotide-binding</keyword>
<dbReference type="InterPro" id="IPR027417">
    <property type="entry name" value="P-loop_NTPase"/>
</dbReference>
<dbReference type="InterPro" id="IPR050319">
    <property type="entry name" value="ABC_transp_ATP-bind"/>
</dbReference>
<reference evidence="4 5" key="1">
    <citation type="submission" date="2012-04" db="EMBL/GenBank/DDBJ databases">
        <title>The Genome Sequence of Bartonella quintana JK 68.</title>
        <authorList>
            <consortium name="The Broad Institute Genome Sequencing Platform"/>
            <consortium name="The Broad Institute Genome Sequencing Center for Infectious Disease"/>
            <person name="Feldgarden M."/>
            <person name="Kirby J."/>
            <person name="Kosoy M."/>
            <person name="Birtles R."/>
            <person name="Probert W.S."/>
            <person name="Chiaraviglio L."/>
            <person name="Walker B."/>
            <person name="Young S.K."/>
            <person name="Zeng Q."/>
            <person name="Gargeya S."/>
            <person name="Fitzgerald M."/>
            <person name="Haas B."/>
            <person name="Abouelleil A."/>
            <person name="Alvarado L."/>
            <person name="Arachchi H.M."/>
            <person name="Berlin A.M."/>
            <person name="Chapman S.B."/>
            <person name="Goldberg J."/>
            <person name="Griggs A."/>
            <person name="Gujja S."/>
            <person name="Hansen M."/>
            <person name="Howarth C."/>
            <person name="Imamovic A."/>
            <person name="Larimer J."/>
            <person name="McCowen C."/>
            <person name="Montmayeur A."/>
            <person name="Murphy C."/>
            <person name="Neiman D."/>
            <person name="Pearson M."/>
            <person name="Priest M."/>
            <person name="Roberts A."/>
            <person name="Saif S."/>
            <person name="Shea T."/>
            <person name="Sisk P."/>
            <person name="Sykes S."/>
            <person name="Wortman J."/>
            <person name="Nusbaum C."/>
            <person name="Birren B."/>
        </authorList>
    </citation>
    <scope>NUCLEOTIDE SEQUENCE [LARGE SCALE GENOMIC DNA]</scope>
    <source>
        <strain evidence="4 5">JK 68</strain>
    </source>
</reference>
<evidence type="ECO:0000313" key="4">
    <source>
        <dbReference type="EMBL" id="KEC66206.1"/>
    </source>
</evidence>
<organism evidence="4 5">
    <name type="scientific">Bartonella quintana JK 68</name>
    <dbReference type="NCBI Taxonomy" id="1134503"/>
    <lineage>
        <taxon>Bacteria</taxon>
        <taxon>Pseudomonadati</taxon>
        <taxon>Pseudomonadota</taxon>
        <taxon>Alphaproteobacteria</taxon>
        <taxon>Hyphomicrobiales</taxon>
        <taxon>Bartonellaceae</taxon>
        <taxon>Bartonella</taxon>
    </lineage>
</organism>
<name>A0ABR4SPY6_BARQI</name>
<protein>
    <recommendedName>
        <fullName evidence="6">Oligopeptide/dipeptide ABC transporter C-terminal domain-containing protein</fullName>
    </recommendedName>
</protein>
<keyword evidence="3" id="KW-0067">ATP-binding</keyword>
<sequence>MMLDEPTSSQAQIIDLFTLFKTKYHLGYLFISHDLKFVKALAHEVIVVCDGEMVEHGFSHPKILYTDFDRCCICTGIWPLISNDIKLR</sequence>
<evidence type="ECO:0008006" key="6">
    <source>
        <dbReference type="Google" id="ProtNLM"/>
    </source>
</evidence>
<dbReference type="Gene3D" id="3.40.50.300">
    <property type="entry name" value="P-loop containing nucleotide triphosphate hydrolases"/>
    <property type="match status" value="1"/>
</dbReference>
<dbReference type="Proteomes" id="UP000027143">
    <property type="component" value="Unassembled WGS sequence"/>
</dbReference>
<accession>A0ABR4SPY6</accession>
<evidence type="ECO:0000256" key="1">
    <source>
        <dbReference type="ARBA" id="ARBA00022448"/>
    </source>
</evidence>
<gene>
    <name evidence="4" type="ORF">O7U_00737</name>
</gene>
<dbReference type="SUPFAM" id="SSF52540">
    <property type="entry name" value="P-loop containing nucleoside triphosphate hydrolases"/>
    <property type="match status" value="1"/>
</dbReference>
<comment type="caution">
    <text evidence="4">The sequence shown here is derived from an EMBL/GenBank/DDBJ whole genome shotgun (WGS) entry which is preliminary data.</text>
</comment>
<evidence type="ECO:0000256" key="3">
    <source>
        <dbReference type="ARBA" id="ARBA00022840"/>
    </source>
</evidence>
<dbReference type="PANTHER" id="PTHR43776">
    <property type="entry name" value="TRANSPORT ATP-BINDING PROTEIN"/>
    <property type="match status" value="1"/>
</dbReference>
<evidence type="ECO:0000313" key="5">
    <source>
        <dbReference type="Proteomes" id="UP000027143"/>
    </source>
</evidence>
<proteinExistence type="predicted"/>
<keyword evidence="1" id="KW-0813">Transport</keyword>